<sequence>MPYPPSPMTFSSENPRVATSSSLKLYHRPHPMFGTSPPVEITVEEDPSSVLTSDPLFPFLSPASTKIPISSIESPFKISPIFFLIPPSPSISKALISFETNGIIPEWCLNKTRVRFFCLFFLRIRQKRRLHVESKRAMPIKIRMYSLRPRIELDASA</sequence>
<dbReference type="AlphaFoldDB" id="A0A7C9E2E1"/>
<dbReference type="EMBL" id="GISG01199976">
    <property type="protein sequence ID" value="MBA4658301.1"/>
    <property type="molecule type" value="Transcribed_RNA"/>
</dbReference>
<proteinExistence type="predicted"/>
<organism evidence="1">
    <name type="scientific">Opuntia streptacantha</name>
    <name type="common">Prickly pear cactus</name>
    <name type="synonym">Opuntia cardona</name>
    <dbReference type="NCBI Taxonomy" id="393608"/>
    <lineage>
        <taxon>Eukaryota</taxon>
        <taxon>Viridiplantae</taxon>
        <taxon>Streptophyta</taxon>
        <taxon>Embryophyta</taxon>
        <taxon>Tracheophyta</taxon>
        <taxon>Spermatophyta</taxon>
        <taxon>Magnoliopsida</taxon>
        <taxon>eudicotyledons</taxon>
        <taxon>Gunneridae</taxon>
        <taxon>Pentapetalae</taxon>
        <taxon>Caryophyllales</taxon>
        <taxon>Cactineae</taxon>
        <taxon>Cactaceae</taxon>
        <taxon>Opuntioideae</taxon>
        <taxon>Opuntia</taxon>
    </lineage>
</organism>
<reference evidence="1" key="2">
    <citation type="submission" date="2020-07" db="EMBL/GenBank/DDBJ databases">
        <authorList>
            <person name="Vera ALvarez R."/>
            <person name="Arias-Moreno D.M."/>
            <person name="Jimenez-Jacinto V."/>
            <person name="Jimenez-Bremont J.F."/>
            <person name="Swaminathan K."/>
            <person name="Moose S.P."/>
            <person name="Guerrero-Gonzalez M.L."/>
            <person name="Marino-Ramirez L."/>
            <person name="Landsman D."/>
            <person name="Rodriguez-Kessler M."/>
            <person name="Delgado-Sanchez P."/>
        </authorList>
    </citation>
    <scope>NUCLEOTIDE SEQUENCE</scope>
    <source>
        <tissue evidence="1">Cladode</tissue>
    </source>
</reference>
<protein>
    <submittedName>
        <fullName evidence="1">Uncharacterized protein</fullName>
    </submittedName>
</protein>
<accession>A0A7C9E2E1</accession>
<dbReference type="EMBL" id="GISG01199977">
    <property type="protein sequence ID" value="MBA4658302.1"/>
    <property type="molecule type" value="Transcribed_RNA"/>
</dbReference>
<evidence type="ECO:0000313" key="1">
    <source>
        <dbReference type="EMBL" id="MBA4658301.1"/>
    </source>
</evidence>
<name>A0A7C9E2E1_OPUST</name>
<reference evidence="1" key="1">
    <citation type="journal article" date="2013" name="J. Plant Res.">
        <title>Effect of fungi and light on seed germination of three Opuntia species from semiarid lands of central Mexico.</title>
        <authorList>
            <person name="Delgado-Sanchez P."/>
            <person name="Jimenez-Bremont J.F."/>
            <person name="Guerrero-Gonzalez Mde L."/>
            <person name="Flores J."/>
        </authorList>
    </citation>
    <scope>NUCLEOTIDE SEQUENCE</scope>
    <source>
        <tissue evidence="1">Cladode</tissue>
    </source>
</reference>